<gene>
    <name evidence="10" type="ORF">TeGR_g11780</name>
</gene>
<dbReference type="PROSITE" id="PS01358">
    <property type="entry name" value="ZF_RANBP2_1"/>
    <property type="match status" value="1"/>
</dbReference>
<feature type="compositionally biased region" description="Low complexity" evidence="8">
    <location>
        <begin position="67"/>
        <end position="89"/>
    </location>
</feature>
<dbReference type="SUPFAM" id="SSF48150">
    <property type="entry name" value="DNA-glycosylase"/>
    <property type="match status" value="1"/>
</dbReference>
<feature type="domain" description="RanBP2-type" evidence="9">
    <location>
        <begin position="16"/>
        <end position="35"/>
    </location>
</feature>
<dbReference type="Gene3D" id="1.10.340.30">
    <property type="entry name" value="Hypothetical protein, domain 2"/>
    <property type="match status" value="1"/>
</dbReference>
<name>A0ABQ6NA85_9STRA</name>
<evidence type="ECO:0000313" key="11">
    <source>
        <dbReference type="Proteomes" id="UP001165060"/>
    </source>
</evidence>
<dbReference type="InterPro" id="IPR011257">
    <property type="entry name" value="DNA_glycosylase"/>
</dbReference>
<organism evidence="10 11">
    <name type="scientific">Tetraparma gracilis</name>
    <dbReference type="NCBI Taxonomy" id="2962635"/>
    <lineage>
        <taxon>Eukaryota</taxon>
        <taxon>Sar</taxon>
        <taxon>Stramenopiles</taxon>
        <taxon>Ochrophyta</taxon>
        <taxon>Bolidophyceae</taxon>
        <taxon>Parmales</taxon>
        <taxon>Triparmaceae</taxon>
        <taxon>Tetraparma</taxon>
    </lineage>
</organism>
<dbReference type="SMART" id="SM00547">
    <property type="entry name" value="ZnF_RBZ"/>
    <property type="match status" value="1"/>
</dbReference>
<dbReference type="SUPFAM" id="SSF90209">
    <property type="entry name" value="Ran binding protein zinc finger-like"/>
    <property type="match status" value="1"/>
</dbReference>
<keyword evidence="7" id="KW-0326">Glycosidase</keyword>
<protein>
    <recommendedName>
        <fullName evidence="9">RanBP2-type domain-containing protein</fullName>
    </recommendedName>
</protein>
<dbReference type="InterPro" id="IPR001876">
    <property type="entry name" value="Znf_RanBP2"/>
</dbReference>
<comment type="caution">
    <text evidence="10">The sequence shown here is derived from an EMBL/GenBank/DDBJ whole genome shotgun (WGS) entry which is preliminary data.</text>
</comment>
<keyword evidence="4" id="KW-0378">Hydrolase</keyword>
<proteinExistence type="predicted"/>
<evidence type="ECO:0000313" key="10">
    <source>
        <dbReference type="EMBL" id="GMI52363.1"/>
    </source>
</evidence>
<dbReference type="PANTHER" id="PTHR43286">
    <property type="entry name" value="ENDONUCLEASE III-LIKE PROTEIN 1"/>
    <property type="match status" value="1"/>
</dbReference>
<reference evidence="10 11" key="1">
    <citation type="journal article" date="2023" name="Commun. Biol.">
        <title>Genome analysis of Parmales, the sister group of diatoms, reveals the evolutionary specialization of diatoms from phago-mixotrophs to photoautotrophs.</title>
        <authorList>
            <person name="Ban H."/>
            <person name="Sato S."/>
            <person name="Yoshikawa S."/>
            <person name="Yamada K."/>
            <person name="Nakamura Y."/>
            <person name="Ichinomiya M."/>
            <person name="Sato N."/>
            <person name="Blanc-Mathieu R."/>
            <person name="Endo H."/>
            <person name="Kuwata A."/>
            <person name="Ogata H."/>
        </authorList>
    </citation>
    <scope>NUCLEOTIDE SEQUENCE [LARGE SCALE GENOMIC DNA]</scope>
</reference>
<feature type="region of interest" description="Disordered" evidence="8">
    <location>
        <begin position="43"/>
        <end position="131"/>
    </location>
</feature>
<evidence type="ECO:0000256" key="2">
    <source>
        <dbReference type="ARBA" id="ARBA00022763"/>
    </source>
</evidence>
<evidence type="ECO:0000256" key="4">
    <source>
        <dbReference type="ARBA" id="ARBA00022801"/>
    </source>
</evidence>
<dbReference type="Gene3D" id="2.30.30.380">
    <property type="entry name" value="Zn-finger domain of Sec23/24"/>
    <property type="match status" value="1"/>
</dbReference>
<keyword evidence="5" id="KW-0862">Zinc</keyword>
<keyword evidence="3" id="KW-0863">Zinc-finger</keyword>
<keyword evidence="11" id="KW-1185">Reference proteome</keyword>
<evidence type="ECO:0000256" key="3">
    <source>
        <dbReference type="ARBA" id="ARBA00022771"/>
    </source>
</evidence>
<evidence type="ECO:0000259" key="9">
    <source>
        <dbReference type="PROSITE" id="PS01358"/>
    </source>
</evidence>
<keyword evidence="1" id="KW-0479">Metal-binding</keyword>
<evidence type="ECO:0000256" key="6">
    <source>
        <dbReference type="ARBA" id="ARBA00023204"/>
    </source>
</evidence>
<dbReference type="InterPro" id="IPR036443">
    <property type="entry name" value="Znf_RanBP2_sf"/>
</dbReference>
<evidence type="ECO:0000256" key="7">
    <source>
        <dbReference type="ARBA" id="ARBA00023295"/>
    </source>
</evidence>
<evidence type="ECO:0000256" key="1">
    <source>
        <dbReference type="ARBA" id="ARBA00022723"/>
    </source>
</evidence>
<accession>A0ABQ6NA85</accession>
<dbReference type="Proteomes" id="UP001165060">
    <property type="component" value="Unassembled WGS sequence"/>
</dbReference>
<dbReference type="PANTHER" id="PTHR43286:SF1">
    <property type="entry name" value="ENDONUCLEASE III-LIKE PROTEIN 1"/>
    <property type="match status" value="1"/>
</dbReference>
<evidence type="ECO:0000256" key="8">
    <source>
        <dbReference type="SAM" id="MobiDB-lite"/>
    </source>
</evidence>
<dbReference type="EMBL" id="BRYB01006588">
    <property type="protein sequence ID" value="GMI52363.1"/>
    <property type="molecule type" value="Genomic_DNA"/>
</dbReference>
<keyword evidence="6" id="KW-0234">DNA repair</keyword>
<evidence type="ECO:0000256" key="5">
    <source>
        <dbReference type="ARBA" id="ARBA00022833"/>
    </source>
</evidence>
<sequence length="275" mass="29010">MSSSSFFSSSSLPAPWTCGGCTYENRRFAKACEMCNTKRRAGPAAATAVVDLTKPDPGPPPASQPLAGEAPAPAAANPFASFSFGGAAPKPRVLPTAPKPKPASKPKPSAKPAKPRPPSDDDQPVASLPPPARSSIIRKWLSLASPSAPSIEARRFQVLVAARLHARCREPVVREAMRAMHGRFPGLCAGDLAGGLEVEELAAVFPSVHFGKSKAEQIIKFSNEVLSQFAGRVPSTVSGLKELTGIGAKFADLLAYVNTEEKHRRFLDGDEFEGG</sequence>
<keyword evidence="2" id="KW-0227">DNA damage</keyword>